<keyword evidence="7" id="KW-1185">Reference proteome</keyword>
<dbReference type="Pfam" id="PF00520">
    <property type="entry name" value="Ion_trans"/>
    <property type="match status" value="1"/>
</dbReference>
<keyword evidence="3" id="KW-1133">Transmembrane helix</keyword>
<keyword evidence="4" id="KW-0472">Membrane</keyword>
<evidence type="ECO:0000313" key="7">
    <source>
        <dbReference type="Proteomes" id="UP001357485"/>
    </source>
</evidence>
<dbReference type="InterPro" id="IPR027359">
    <property type="entry name" value="Volt_channel_dom_sf"/>
</dbReference>
<organism evidence="6 7">
    <name type="scientific">Cryomyces antarcticus</name>
    <dbReference type="NCBI Taxonomy" id="329879"/>
    <lineage>
        <taxon>Eukaryota</taxon>
        <taxon>Fungi</taxon>
        <taxon>Dikarya</taxon>
        <taxon>Ascomycota</taxon>
        <taxon>Pezizomycotina</taxon>
        <taxon>Dothideomycetes</taxon>
        <taxon>Dothideomycetes incertae sedis</taxon>
        <taxon>Cryomyces</taxon>
    </lineage>
</organism>
<proteinExistence type="predicted"/>
<evidence type="ECO:0000256" key="1">
    <source>
        <dbReference type="ARBA" id="ARBA00004141"/>
    </source>
</evidence>
<dbReference type="InterPro" id="IPR005821">
    <property type="entry name" value="Ion_trans_dom"/>
</dbReference>
<dbReference type="EMBL" id="JAVRRA010016464">
    <property type="protein sequence ID" value="KAK5201877.1"/>
    <property type="molecule type" value="Genomic_DNA"/>
</dbReference>
<evidence type="ECO:0000256" key="2">
    <source>
        <dbReference type="ARBA" id="ARBA00022692"/>
    </source>
</evidence>
<feature type="domain" description="Ion transport" evidence="5">
    <location>
        <begin position="7"/>
        <end position="85"/>
    </location>
</feature>
<evidence type="ECO:0000256" key="4">
    <source>
        <dbReference type="ARBA" id="ARBA00023136"/>
    </source>
</evidence>
<name>A0ABR0LQL3_9PEZI</name>
<evidence type="ECO:0000259" key="5">
    <source>
        <dbReference type="Pfam" id="PF00520"/>
    </source>
</evidence>
<comment type="subcellular location">
    <subcellularLocation>
        <location evidence="1">Membrane</location>
        <topology evidence="1">Multi-pass membrane protein</topology>
    </subcellularLocation>
</comment>
<dbReference type="Proteomes" id="UP001357485">
    <property type="component" value="Unassembled WGS sequence"/>
</dbReference>
<protein>
    <submittedName>
        <fullName evidence="6">Calcium channel protein</fullName>
    </submittedName>
</protein>
<evidence type="ECO:0000313" key="6">
    <source>
        <dbReference type="EMBL" id="KAK5201877.1"/>
    </source>
</evidence>
<sequence length="91" mass="10491">MSKDRAAFIDASELGVTVALSVDIVLRFTVDWRNFFRSRRNVVDLALAVITMVIQIPRIHNSGQTYAWLTVFQIVRIYRIVLAIQLTRDLI</sequence>
<evidence type="ECO:0000256" key="3">
    <source>
        <dbReference type="ARBA" id="ARBA00022989"/>
    </source>
</evidence>
<comment type="caution">
    <text evidence="6">The sequence shown here is derived from an EMBL/GenBank/DDBJ whole genome shotgun (WGS) entry which is preliminary data.</text>
</comment>
<gene>
    <name evidence="6" type="primary">CCH1_3</name>
    <name evidence="6" type="ORF">LTR16_001155</name>
</gene>
<reference evidence="6 7" key="1">
    <citation type="submission" date="2023-08" db="EMBL/GenBank/DDBJ databases">
        <title>Black Yeasts Isolated from many extreme environments.</title>
        <authorList>
            <person name="Coleine C."/>
            <person name="Stajich J.E."/>
            <person name="Selbmann L."/>
        </authorList>
    </citation>
    <scope>NUCLEOTIDE SEQUENCE [LARGE SCALE GENOMIC DNA]</scope>
    <source>
        <strain evidence="6 7">CCFEE 536</strain>
    </source>
</reference>
<accession>A0ABR0LQL3</accession>
<keyword evidence="2" id="KW-0812">Transmembrane</keyword>
<dbReference type="Gene3D" id="1.20.120.350">
    <property type="entry name" value="Voltage-gated potassium channels. Chain C"/>
    <property type="match status" value="1"/>
</dbReference>
<feature type="non-terminal residue" evidence="6">
    <location>
        <position position="91"/>
    </location>
</feature>